<reference evidence="1" key="1">
    <citation type="submission" date="2018-02" db="EMBL/GenBank/DDBJ databases">
        <title>Rhizophora mucronata_Transcriptome.</title>
        <authorList>
            <person name="Meera S.P."/>
            <person name="Sreeshan A."/>
            <person name="Augustine A."/>
        </authorList>
    </citation>
    <scope>NUCLEOTIDE SEQUENCE</scope>
    <source>
        <tissue evidence="1">Leaf</tissue>
    </source>
</reference>
<protein>
    <submittedName>
        <fullName evidence="1">Uncharacterized protein</fullName>
    </submittedName>
</protein>
<proteinExistence type="predicted"/>
<dbReference type="AlphaFoldDB" id="A0A2P2NGE3"/>
<sequence>MFPNLLKVNVLIMVTSFPIITGKSSMFYNRQATQLRLIDIFITKGSRMIQDIVYMYQTFSCYLH</sequence>
<name>A0A2P2NGE3_RHIMU</name>
<accession>A0A2P2NGE3</accession>
<dbReference type="EMBL" id="GGEC01060996">
    <property type="protein sequence ID" value="MBX41480.1"/>
    <property type="molecule type" value="Transcribed_RNA"/>
</dbReference>
<evidence type="ECO:0000313" key="1">
    <source>
        <dbReference type="EMBL" id="MBX41480.1"/>
    </source>
</evidence>
<organism evidence="1">
    <name type="scientific">Rhizophora mucronata</name>
    <name type="common">Asiatic mangrove</name>
    <dbReference type="NCBI Taxonomy" id="61149"/>
    <lineage>
        <taxon>Eukaryota</taxon>
        <taxon>Viridiplantae</taxon>
        <taxon>Streptophyta</taxon>
        <taxon>Embryophyta</taxon>
        <taxon>Tracheophyta</taxon>
        <taxon>Spermatophyta</taxon>
        <taxon>Magnoliopsida</taxon>
        <taxon>eudicotyledons</taxon>
        <taxon>Gunneridae</taxon>
        <taxon>Pentapetalae</taxon>
        <taxon>rosids</taxon>
        <taxon>fabids</taxon>
        <taxon>Malpighiales</taxon>
        <taxon>Rhizophoraceae</taxon>
        <taxon>Rhizophora</taxon>
    </lineage>
</organism>